<dbReference type="InterPro" id="IPR011011">
    <property type="entry name" value="Znf_FYVE_PHD"/>
</dbReference>
<reference evidence="1" key="1">
    <citation type="submission" date="2022-11" db="EMBL/GenBank/DDBJ databases">
        <title>Centuries of genome instability and evolution in soft-shell clam transmissible cancer (bioRxiv).</title>
        <authorList>
            <person name="Hart S.F.M."/>
            <person name="Yonemitsu M.A."/>
            <person name="Giersch R.M."/>
            <person name="Beal B.F."/>
            <person name="Arriagada G."/>
            <person name="Davis B.W."/>
            <person name="Ostrander E.A."/>
            <person name="Goff S.P."/>
            <person name="Metzger M.J."/>
        </authorList>
    </citation>
    <scope>NUCLEOTIDE SEQUENCE</scope>
    <source>
        <strain evidence="1">MELC-2E11</strain>
        <tissue evidence="1">Siphon/mantle</tissue>
    </source>
</reference>
<dbReference type="Proteomes" id="UP001164746">
    <property type="component" value="Chromosome 13"/>
</dbReference>
<sequence>PQEGFSKDDDEGDEEEIVVEDFPFIHQSIGRPAKVKNPLPTKIVFVENYLAGKSLKFTWTKKDVAEKRKYIGSLLAARSVTDLNSTDEQVADWQRDNADNGQEIISPEEDTNSNNEGVERMSSFYYPQNRPLKKTKTDVLCVCEHPNEGNNWHCDICKQQFHHGCFKKDVVHTDGGVSICPNCDKEVKIIYLEYVFNLLAKEACDLLLSNILTLNYDIVDQECRKTETTKRQFLS</sequence>
<dbReference type="SUPFAM" id="SSF57903">
    <property type="entry name" value="FYVE/PHD zinc finger"/>
    <property type="match status" value="1"/>
</dbReference>
<keyword evidence="2" id="KW-1185">Reference proteome</keyword>
<dbReference type="InterPro" id="IPR013083">
    <property type="entry name" value="Znf_RING/FYVE/PHD"/>
</dbReference>
<accession>A0ABY7FZ03</accession>
<proteinExistence type="predicted"/>
<protein>
    <recommendedName>
        <fullName evidence="3">Zinc finger PHD-type domain-containing protein</fullName>
    </recommendedName>
</protein>
<evidence type="ECO:0000313" key="2">
    <source>
        <dbReference type="Proteomes" id="UP001164746"/>
    </source>
</evidence>
<name>A0ABY7FZ03_MYAAR</name>
<gene>
    <name evidence="1" type="ORF">MAR_038010</name>
</gene>
<dbReference type="EMBL" id="CP111024">
    <property type="protein sequence ID" value="WAR24341.1"/>
    <property type="molecule type" value="Genomic_DNA"/>
</dbReference>
<organism evidence="1 2">
    <name type="scientific">Mya arenaria</name>
    <name type="common">Soft-shell clam</name>
    <dbReference type="NCBI Taxonomy" id="6604"/>
    <lineage>
        <taxon>Eukaryota</taxon>
        <taxon>Metazoa</taxon>
        <taxon>Spiralia</taxon>
        <taxon>Lophotrochozoa</taxon>
        <taxon>Mollusca</taxon>
        <taxon>Bivalvia</taxon>
        <taxon>Autobranchia</taxon>
        <taxon>Heteroconchia</taxon>
        <taxon>Euheterodonta</taxon>
        <taxon>Imparidentia</taxon>
        <taxon>Neoheterodontei</taxon>
        <taxon>Myida</taxon>
        <taxon>Myoidea</taxon>
        <taxon>Myidae</taxon>
        <taxon>Mya</taxon>
    </lineage>
</organism>
<evidence type="ECO:0000313" key="1">
    <source>
        <dbReference type="EMBL" id="WAR24341.1"/>
    </source>
</evidence>
<dbReference type="Gene3D" id="3.30.40.10">
    <property type="entry name" value="Zinc/RING finger domain, C3HC4 (zinc finger)"/>
    <property type="match status" value="1"/>
</dbReference>
<evidence type="ECO:0008006" key="3">
    <source>
        <dbReference type="Google" id="ProtNLM"/>
    </source>
</evidence>
<feature type="non-terminal residue" evidence="1">
    <location>
        <position position="1"/>
    </location>
</feature>